<proteinExistence type="predicted"/>
<organism evidence="2 3">
    <name type="scientific">Enhygromyxa salina</name>
    <dbReference type="NCBI Taxonomy" id="215803"/>
    <lineage>
        <taxon>Bacteria</taxon>
        <taxon>Pseudomonadati</taxon>
        <taxon>Myxococcota</taxon>
        <taxon>Polyangia</taxon>
        <taxon>Nannocystales</taxon>
        <taxon>Nannocystaceae</taxon>
        <taxon>Enhygromyxa</taxon>
    </lineage>
</organism>
<dbReference type="Gene3D" id="2.130.10.30">
    <property type="entry name" value="Regulator of chromosome condensation 1/beta-lactamase-inhibitor protein II"/>
    <property type="match status" value="1"/>
</dbReference>
<keyword evidence="3" id="KW-1185">Reference proteome</keyword>
<accession>A0A2S9XXL2</accession>
<dbReference type="Proteomes" id="UP000237968">
    <property type="component" value="Unassembled WGS sequence"/>
</dbReference>
<evidence type="ECO:0000313" key="2">
    <source>
        <dbReference type="EMBL" id="PRP97605.1"/>
    </source>
</evidence>
<gene>
    <name evidence="2" type="ORF">ENSA5_32980</name>
</gene>
<comment type="caution">
    <text evidence="2">The sequence shown here is derived from an EMBL/GenBank/DDBJ whole genome shotgun (WGS) entry which is preliminary data.</text>
</comment>
<name>A0A2S9XXL2_9BACT</name>
<dbReference type="AlphaFoldDB" id="A0A2S9XXL2"/>
<evidence type="ECO:0000313" key="3">
    <source>
        <dbReference type="Proteomes" id="UP000237968"/>
    </source>
</evidence>
<dbReference type="OrthoDB" id="5498313at2"/>
<reference evidence="2 3" key="1">
    <citation type="submission" date="2018-03" db="EMBL/GenBank/DDBJ databases">
        <title>Draft Genome Sequences of the Obligatory Marine Myxobacteria Enhygromyxa salina SWB005.</title>
        <authorList>
            <person name="Poehlein A."/>
            <person name="Moghaddam J.A."/>
            <person name="Harms H."/>
            <person name="Alanjari M."/>
            <person name="Koenig G.M."/>
            <person name="Daniel R."/>
            <person name="Schaeberle T.F."/>
        </authorList>
    </citation>
    <scope>NUCLEOTIDE SEQUENCE [LARGE SCALE GENOMIC DNA]</scope>
    <source>
        <strain evidence="2 3">SWB005</strain>
    </source>
</reference>
<evidence type="ECO:0000256" key="1">
    <source>
        <dbReference type="SAM" id="MobiDB-lite"/>
    </source>
</evidence>
<dbReference type="InterPro" id="IPR009091">
    <property type="entry name" value="RCC1/BLIP-II"/>
</dbReference>
<dbReference type="EMBL" id="PVNK01000152">
    <property type="protein sequence ID" value="PRP97605.1"/>
    <property type="molecule type" value="Genomic_DNA"/>
</dbReference>
<feature type="compositionally biased region" description="Basic and acidic residues" evidence="1">
    <location>
        <begin position="19"/>
        <end position="41"/>
    </location>
</feature>
<sequence length="477" mass="49820">MRRVAMALLTLGLTTAACKAREVEPSASKAERPELEARGDAKQPPPSSPSQTLRAAGVELTLPGSWTVVDEDEPEFALAWGPSRVPSQVPLCTIELRRQGPGSLPEGVELGQSAGKGVTDYARGGLRGRLLELPGPTQSSTVIVHCRAPKSAQWAAIEAAFDSIVKPATAPALPPLVGGDAPIVELCAGTPARRTLVCARRRDGAVFCGPSTGEVLTRVEDIPSATQLSCEGARACVRDDEGQVSCWRAGGAAAAVPGRARDIAGDCVVSEGGELRCRRQDIDGSTTDALAELLPFGAGDRALREVERVLAGSDEDTGCVLRGGGELWCWDREGELPLALAGEREPQRVADAPAGGLDLALWGGRVCVATAEQWTCLADGQRWTLDGCERRACGCSLIGATRMSCDHEPHERIDTRVFGRVSGVVAAAGPCVARVDGTVVCRGPVSGRVGEDARTTQAVAGGLPGVAHVLELRERGD</sequence>
<feature type="region of interest" description="Disordered" evidence="1">
    <location>
        <begin position="19"/>
        <end position="53"/>
    </location>
</feature>
<protein>
    <submittedName>
        <fullName evidence="2">Uncharacterized protein</fullName>
    </submittedName>
</protein>
<dbReference type="RefSeq" id="WP_106392652.1">
    <property type="nucleotide sequence ID" value="NZ_PVNK01000152.1"/>
</dbReference>
<dbReference type="PROSITE" id="PS51257">
    <property type="entry name" value="PROKAR_LIPOPROTEIN"/>
    <property type="match status" value="1"/>
</dbReference>